<reference evidence="1" key="1">
    <citation type="submission" date="2019-06" db="EMBL/GenBank/DDBJ databases">
        <authorList>
            <person name="Palmer J.M."/>
        </authorList>
    </citation>
    <scope>NUCLEOTIDE SEQUENCE</scope>
    <source>
        <strain evidence="1">TWF679</strain>
    </source>
</reference>
<dbReference type="EMBL" id="WIWT01000048">
    <property type="protein sequence ID" value="KAF3208192.1"/>
    <property type="molecule type" value="Genomic_DNA"/>
</dbReference>
<evidence type="ECO:0000313" key="1">
    <source>
        <dbReference type="EMBL" id="KAF3208192.1"/>
    </source>
</evidence>
<proteinExistence type="predicted"/>
<comment type="caution">
    <text evidence="1">The sequence shown here is derived from an EMBL/GenBank/DDBJ whole genome shotgun (WGS) entry which is preliminary data.</text>
</comment>
<evidence type="ECO:0000313" key="2">
    <source>
        <dbReference type="Proteomes" id="UP000614610"/>
    </source>
</evidence>
<name>A0A8H8V6A9_ORBOL</name>
<evidence type="ECO:0008006" key="3">
    <source>
        <dbReference type="Google" id="ProtNLM"/>
    </source>
</evidence>
<protein>
    <recommendedName>
        <fullName evidence="3">F-box domain-containing protein</fullName>
    </recommendedName>
</protein>
<dbReference type="OrthoDB" id="1720422at2759"/>
<dbReference type="AlphaFoldDB" id="A0A8H8V6A9"/>
<sequence length="544" mass="62530">MSTRASFEGLPLEIITGILGHLRHSKKILADVSLVSKKLHSLASPLLYDTIVLNIGGFCQSVARRYRSLFVNGHQSFHFIRNFGFKGKAGEFDTGKSQTFEAFNWIALGLLRHLENGQLRNFIWFTDFALTEIILSELKDRQKFLQGVWVSNGGAKSSCFVDDLLFKTIRTSNYIQHLHFTGIANFRDLWYLLQNHTTIPKNLQSLTISISDSQILQNVLALIQRPKSEEFTTVTERSLLWNTPKLPNLKYLSLKGIGPDFLETPKIHTRIDQILDVNKLLTLKLIDTAGISTTLNELQKLPMRLKAFHLRTKSHEKAIEGFLTSFTGLEELYLDLMDFQLENLQNNLGLENHNSTLLKLFMQIKCEDNEKDASGFFSDFLEGRNTFPELLELAIPCQPKDLLNLGIRYECLLPKLGLLWLLIDVEDWGDKDIEQDALTTALRPLYRFDTDGTKVPFVAIGNRSRNQWPLVFELCEAPSVSGYIGTSLNYVSHRNLFKHNPDLTMLNIEMDWLPWQETRDFVDSVCESDFYNLWIYDESLFDYL</sequence>
<dbReference type="Proteomes" id="UP000614610">
    <property type="component" value="Unassembled WGS sequence"/>
</dbReference>
<accession>A0A8H8V6A9</accession>
<organism evidence="1 2">
    <name type="scientific">Orbilia oligospora</name>
    <name type="common">Nematode-trapping fungus</name>
    <name type="synonym">Arthrobotrys oligospora</name>
    <dbReference type="NCBI Taxonomy" id="2813651"/>
    <lineage>
        <taxon>Eukaryota</taxon>
        <taxon>Fungi</taxon>
        <taxon>Dikarya</taxon>
        <taxon>Ascomycota</taxon>
        <taxon>Pezizomycotina</taxon>
        <taxon>Orbiliomycetes</taxon>
        <taxon>Orbiliales</taxon>
        <taxon>Orbiliaceae</taxon>
        <taxon>Orbilia</taxon>
    </lineage>
</organism>
<gene>
    <name evidence="1" type="ORF">TWF679_007832</name>
</gene>